<dbReference type="AlphaFoldDB" id="A9G0B6"/>
<protein>
    <submittedName>
        <fullName evidence="1">Uncharacterized protein</fullName>
    </submittedName>
</protein>
<dbReference type="HOGENOM" id="CLU_2737909_0_0_7"/>
<organism evidence="1 2">
    <name type="scientific">Sorangium cellulosum (strain So ce56)</name>
    <name type="common">Polyangium cellulosum (strain So ce56)</name>
    <dbReference type="NCBI Taxonomy" id="448385"/>
    <lineage>
        <taxon>Bacteria</taxon>
        <taxon>Pseudomonadati</taxon>
        <taxon>Myxococcota</taxon>
        <taxon>Polyangia</taxon>
        <taxon>Polyangiales</taxon>
        <taxon>Polyangiaceae</taxon>
        <taxon>Sorangium</taxon>
    </lineage>
</organism>
<reference evidence="1 2" key="1">
    <citation type="journal article" date="2007" name="Nat. Biotechnol.">
        <title>Complete genome sequence of the myxobacterium Sorangium cellulosum.</title>
        <authorList>
            <person name="Schneiker S."/>
            <person name="Perlova O."/>
            <person name="Kaiser O."/>
            <person name="Gerth K."/>
            <person name="Alici A."/>
            <person name="Altmeyer M.O."/>
            <person name="Bartels D."/>
            <person name="Bekel T."/>
            <person name="Beyer S."/>
            <person name="Bode E."/>
            <person name="Bode H.B."/>
            <person name="Bolten C.J."/>
            <person name="Choudhuri J.V."/>
            <person name="Doss S."/>
            <person name="Elnakady Y.A."/>
            <person name="Frank B."/>
            <person name="Gaigalat L."/>
            <person name="Goesmann A."/>
            <person name="Groeger C."/>
            <person name="Gross F."/>
            <person name="Jelsbak L."/>
            <person name="Jelsbak L."/>
            <person name="Kalinowski J."/>
            <person name="Kegler C."/>
            <person name="Knauber T."/>
            <person name="Konietzny S."/>
            <person name="Kopp M."/>
            <person name="Krause L."/>
            <person name="Krug D."/>
            <person name="Linke B."/>
            <person name="Mahmud T."/>
            <person name="Martinez-Arias R."/>
            <person name="McHardy A.C."/>
            <person name="Merai M."/>
            <person name="Meyer F."/>
            <person name="Mormann S."/>
            <person name="Munoz-Dorado J."/>
            <person name="Perez J."/>
            <person name="Pradella S."/>
            <person name="Rachid S."/>
            <person name="Raddatz G."/>
            <person name="Rosenau F."/>
            <person name="Rueckert C."/>
            <person name="Sasse F."/>
            <person name="Scharfe M."/>
            <person name="Schuster S.C."/>
            <person name="Suen G."/>
            <person name="Treuner-Lange A."/>
            <person name="Velicer G.J."/>
            <person name="Vorholter F.-J."/>
            <person name="Weissman K.J."/>
            <person name="Welch R.D."/>
            <person name="Wenzel S.C."/>
            <person name="Whitworth D.E."/>
            <person name="Wilhelm S."/>
            <person name="Wittmann C."/>
            <person name="Bloecker H."/>
            <person name="Puehler A."/>
            <person name="Mueller R."/>
        </authorList>
    </citation>
    <scope>NUCLEOTIDE SEQUENCE [LARGE SCALE GENOMIC DNA]</scope>
    <source>
        <strain evidence="2">So ce56</strain>
    </source>
</reference>
<accession>A9G0B6</accession>
<sequence length="71" mass="7796">MPVVLDACRAGAFSLPKDLGMEHDHSERIGGRHREVERCRDGGGCAAAACRREGRARERRLALGRPRVRSG</sequence>
<proteinExistence type="predicted"/>
<dbReference type="KEGG" id="scl:sce8672"/>
<name>A9G0B6_SORC5</name>
<evidence type="ECO:0000313" key="2">
    <source>
        <dbReference type="Proteomes" id="UP000002139"/>
    </source>
</evidence>
<dbReference type="Proteomes" id="UP000002139">
    <property type="component" value="Chromosome"/>
</dbReference>
<dbReference type="EMBL" id="AM746676">
    <property type="protein sequence ID" value="CAN98842.1"/>
    <property type="molecule type" value="Genomic_DNA"/>
</dbReference>
<gene>
    <name evidence="1" type="ordered locus">sce8672</name>
</gene>
<keyword evidence="2" id="KW-1185">Reference proteome</keyword>
<evidence type="ECO:0000313" key="1">
    <source>
        <dbReference type="EMBL" id="CAN98842.1"/>
    </source>
</evidence>